<protein>
    <recommendedName>
        <fullName evidence="3">Glycosyltransferase</fullName>
    </recommendedName>
</protein>
<evidence type="ECO:0008006" key="3">
    <source>
        <dbReference type="Google" id="ProtNLM"/>
    </source>
</evidence>
<reference evidence="1 2" key="1">
    <citation type="submission" date="2014-01" db="EMBL/GenBank/DDBJ databases">
        <title>Actinotalea ferrariae CF5-4.</title>
        <authorList>
            <person name="Chen F."/>
            <person name="Li Y."/>
            <person name="Wang G."/>
        </authorList>
    </citation>
    <scope>NUCLEOTIDE SEQUENCE [LARGE SCALE GENOMIC DNA]</scope>
    <source>
        <strain evidence="1 2">CF5-4</strain>
    </source>
</reference>
<comment type="caution">
    <text evidence="1">The sequence shown here is derived from an EMBL/GenBank/DDBJ whole genome shotgun (WGS) entry which is preliminary data.</text>
</comment>
<evidence type="ECO:0000313" key="1">
    <source>
        <dbReference type="EMBL" id="EYR62945.1"/>
    </source>
</evidence>
<keyword evidence="2" id="KW-1185">Reference proteome</keyword>
<dbReference type="SUPFAM" id="SSF53448">
    <property type="entry name" value="Nucleotide-diphospho-sugar transferases"/>
    <property type="match status" value="1"/>
</dbReference>
<dbReference type="AlphaFoldDB" id="A0A021VSD6"/>
<accession>A0A021VSD6</accession>
<dbReference type="InterPro" id="IPR029044">
    <property type="entry name" value="Nucleotide-diphossugar_trans"/>
</dbReference>
<sequence length="347" mass="39540">MHPVTFEITVSPTDWRHAVHVLPHQLRQWAGQVDDVQLTLNLLQVQGRYGAAAEGLAVLRETLDDLCHRYPNAHVIEVDYSEAMQAEVGARFFDGRPFPLRNHDGGPFYSYFFGWHAARNDLVLHADSDMLFGGGSQTWIAEALALMRREPDVLCTAPLPGPPTPDRSLPERIREQHARMGGEPQWMDGDVRGYRLHGCSTRLWLFDRATLSSRLHGMPLERPRLRSAVRARLEGHPPFELPERSMSRRMNDLGLRRIDFLGTGPGMWSLHPTMRSEIFYDRLPSVIARVEAGDMPAEQLGDYNINDSLVDWSTARRAQSRQTWYRRLARRAAAQAVGGIRRALPRR</sequence>
<dbReference type="Proteomes" id="UP000019753">
    <property type="component" value="Unassembled WGS sequence"/>
</dbReference>
<gene>
    <name evidence="1" type="ORF">N866_04090</name>
</gene>
<organism evidence="1 2">
    <name type="scientific">Actinotalea ferrariae CF5-4</name>
    <dbReference type="NCBI Taxonomy" id="948458"/>
    <lineage>
        <taxon>Bacteria</taxon>
        <taxon>Bacillati</taxon>
        <taxon>Actinomycetota</taxon>
        <taxon>Actinomycetes</taxon>
        <taxon>Micrococcales</taxon>
        <taxon>Cellulomonadaceae</taxon>
        <taxon>Actinotalea</taxon>
    </lineage>
</organism>
<dbReference type="EMBL" id="AXCW01000144">
    <property type="protein sequence ID" value="EYR62945.1"/>
    <property type="molecule type" value="Genomic_DNA"/>
</dbReference>
<proteinExistence type="predicted"/>
<evidence type="ECO:0000313" key="2">
    <source>
        <dbReference type="Proteomes" id="UP000019753"/>
    </source>
</evidence>
<name>A0A021VSD6_9CELL</name>